<proteinExistence type="predicted"/>
<dbReference type="InterPro" id="IPR032710">
    <property type="entry name" value="NTF2-like_dom_sf"/>
</dbReference>
<dbReference type="PATRIC" id="fig|1502723.3.peg.4150"/>
<dbReference type="AlphaFoldDB" id="A0A0D8BAR7"/>
<protein>
    <recommendedName>
        <fullName evidence="3">SnoaL-like domain</fullName>
    </recommendedName>
</protein>
<keyword evidence="2" id="KW-1185">Reference proteome</keyword>
<gene>
    <name evidence="1" type="ORF">FF36_04415</name>
</gene>
<accession>A0A0D8BAR7</accession>
<dbReference type="EMBL" id="JYFN01000040">
    <property type="protein sequence ID" value="KJE21271.1"/>
    <property type="molecule type" value="Genomic_DNA"/>
</dbReference>
<dbReference type="Gene3D" id="3.10.450.50">
    <property type="match status" value="1"/>
</dbReference>
<dbReference type="OrthoDB" id="117331at2"/>
<dbReference type="SUPFAM" id="SSF54427">
    <property type="entry name" value="NTF2-like"/>
    <property type="match status" value="1"/>
</dbReference>
<evidence type="ECO:0000313" key="1">
    <source>
        <dbReference type="EMBL" id="KJE21271.1"/>
    </source>
</evidence>
<dbReference type="Proteomes" id="UP000032545">
    <property type="component" value="Unassembled WGS sequence"/>
</dbReference>
<comment type="caution">
    <text evidence="1">The sequence shown here is derived from an EMBL/GenBank/DDBJ whole genome shotgun (WGS) entry which is preliminary data.</text>
</comment>
<sequence length="132" mass="14622">MTQSAVETTPVPGWLLDIYHDIDTQQFSAGFACYADDAEMYFGTTHIRGVDAIRAFLRELDTPLTTLHTVFEFWDLGGVKIVRGEALIAEKVAPENVSTMPFVHLFYMSDVDPALVCVHRAVVGPADTDELT</sequence>
<dbReference type="RefSeq" id="WP_044886948.1">
    <property type="nucleotide sequence ID" value="NZ_JYFN01000040.1"/>
</dbReference>
<evidence type="ECO:0000313" key="2">
    <source>
        <dbReference type="Proteomes" id="UP000032545"/>
    </source>
</evidence>
<organism evidence="1 2">
    <name type="scientific">Frankia torreyi</name>
    <dbReference type="NCBI Taxonomy" id="1856"/>
    <lineage>
        <taxon>Bacteria</taxon>
        <taxon>Bacillati</taxon>
        <taxon>Actinomycetota</taxon>
        <taxon>Actinomycetes</taxon>
        <taxon>Frankiales</taxon>
        <taxon>Frankiaceae</taxon>
        <taxon>Frankia</taxon>
    </lineage>
</organism>
<name>A0A0D8BAR7_9ACTN</name>
<reference evidence="2" key="1">
    <citation type="submission" date="2015-02" db="EMBL/GenBank/DDBJ databases">
        <title>Draft Genome of Frankia sp. CpI1-S.</title>
        <authorList>
            <person name="Oshone R.T."/>
            <person name="Ngom M."/>
            <person name="Ghodhbane-Gtari F."/>
            <person name="Gtari M."/>
            <person name="Morris K."/>
            <person name="Thomas K."/>
            <person name="Sen A."/>
            <person name="Tisa L.S."/>
        </authorList>
    </citation>
    <scope>NUCLEOTIDE SEQUENCE [LARGE SCALE GENOMIC DNA]</scope>
    <source>
        <strain evidence="2">CpI1-S</strain>
    </source>
</reference>
<evidence type="ECO:0008006" key="3">
    <source>
        <dbReference type="Google" id="ProtNLM"/>
    </source>
</evidence>
<reference evidence="1 2" key="2">
    <citation type="journal article" date="2016" name="Genome Announc.">
        <title>Permanent Draft Genome Sequences for Two Variants of Frankia sp. Strain CpI1, the First Frankia Strain Isolated from Root Nodules of Comptonia peregrina.</title>
        <authorList>
            <person name="Oshone R."/>
            <person name="Hurst S.G.IV."/>
            <person name="Abebe-Akele F."/>
            <person name="Simpson S."/>
            <person name="Morris K."/>
            <person name="Thomas W.K."/>
            <person name="Tisa L.S."/>
        </authorList>
    </citation>
    <scope>NUCLEOTIDE SEQUENCE [LARGE SCALE GENOMIC DNA]</scope>
    <source>
        <strain evidence="2">CpI1-S</strain>
    </source>
</reference>